<name>A0A5E8BX06_9ASCO</name>
<organism evidence="19 20">
    <name type="scientific">Magnusiomyces paraingens</name>
    <dbReference type="NCBI Taxonomy" id="2606893"/>
    <lineage>
        <taxon>Eukaryota</taxon>
        <taxon>Fungi</taxon>
        <taxon>Dikarya</taxon>
        <taxon>Ascomycota</taxon>
        <taxon>Saccharomycotina</taxon>
        <taxon>Dipodascomycetes</taxon>
        <taxon>Dipodascales</taxon>
        <taxon>Dipodascaceae</taxon>
        <taxon>Magnusiomyces</taxon>
    </lineage>
</organism>
<dbReference type="InterPro" id="IPR001841">
    <property type="entry name" value="Znf_RING"/>
</dbReference>
<dbReference type="EC" id="2.3.2.27" evidence="4"/>
<evidence type="ECO:0000313" key="19">
    <source>
        <dbReference type="EMBL" id="VVT55234.1"/>
    </source>
</evidence>
<feature type="transmembrane region" description="Helical" evidence="16">
    <location>
        <begin position="611"/>
        <end position="632"/>
    </location>
</feature>
<evidence type="ECO:0000256" key="13">
    <source>
        <dbReference type="ARBA" id="ARBA00023136"/>
    </source>
</evidence>
<comment type="pathway">
    <text evidence="3">Protein modification; protein ubiquitination.</text>
</comment>
<evidence type="ECO:0000256" key="9">
    <source>
        <dbReference type="ARBA" id="ARBA00022771"/>
    </source>
</evidence>
<dbReference type="InterPro" id="IPR050731">
    <property type="entry name" value="HRD1_E3_ubiq-ligases"/>
</dbReference>
<evidence type="ECO:0000256" key="7">
    <source>
        <dbReference type="ARBA" id="ARBA00022723"/>
    </source>
</evidence>
<protein>
    <recommendedName>
        <fullName evidence="4">RING-type E3 ubiquitin transferase</fullName>
        <ecNumber evidence="4">2.3.2.27</ecNumber>
    </recommendedName>
</protein>
<feature type="signal peptide" evidence="17">
    <location>
        <begin position="1"/>
        <end position="22"/>
    </location>
</feature>
<dbReference type="PANTHER" id="PTHR22763:SF162">
    <property type="entry name" value="TRANSMEMBRANE E3 UBIQUITIN-PROTEIN LIGASE 1"/>
    <property type="match status" value="1"/>
</dbReference>
<dbReference type="GO" id="GO:0043161">
    <property type="term" value="P:proteasome-mediated ubiquitin-dependent protein catabolic process"/>
    <property type="evidence" value="ECO:0007669"/>
    <property type="project" value="TreeGrafter"/>
</dbReference>
<dbReference type="AlphaFoldDB" id="A0A5E8BX06"/>
<dbReference type="OrthoDB" id="9984778at2759"/>
<evidence type="ECO:0000256" key="17">
    <source>
        <dbReference type="SAM" id="SignalP"/>
    </source>
</evidence>
<keyword evidence="12 16" id="KW-1133">Transmembrane helix</keyword>
<feature type="transmembrane region" description="Helical" evidence="16">
    <location>
        <begin position="419"/>
        <end position="439"/>
    </location>
</feature>
<evidence type="ECO:0000256" key="12">
    <source>
        <dbReference type="ARBA" id="ARBA00022989"/>
    </source>
</evidence>
<keyword evidence="8 17" id="KW-0732">Signal</keyword>
<accession>A0A5E8BX06</accession>
<evidence type="ECO:0000256" key="15">
    <source>
        <dbReference type="SAM" id="MobiDB-lite"/>
    </source>
</evidence>
<feature type="compositionally biased region" description="Polar residues" evidence="15">
    <location>
        <begin position="508"/>
        <end position="527"/>
    </location>
</feature>
<evidence type="ECO:0000256" key="2">
    <source>
        <dbReference type="ARBA" id="ARBA00004127"/>
    </source>
</evidence>
<evidence type="ECO:0000256" key="11">
    <source>
        <dbReference type="ARBA" id="ARBA00022833"/>
    </source>
</evidence>
<keyword evidence="6 16" id="KW-0812">Transmembrane</keyword>
<dbReference type="Proteomes" id="UP000398389">
    <property type="component" value="Unassembled WGS sequence"/>
</dbReference>
<dbReference type="GO" id="GO:0012505">
    <property type="term" value="C:endomembrane system"/>
    <property type="evidence" value="ECO:0007669"/>
    <property type="project" value="UniProtKB-SubCell"/>
</dbReference>
<evidence type="ECO:0000256" key="16">
    <source>
        <dbReference type="SAM" id="Phobius"/>
    </source>
</evidence>
<keyword evidence="9 14" id="KW-0863">Zinc-finger</keyword>
<evidence type="ECO:0000256" key="4">
    <source>
        <dbReference type="ARBA" id="ARBA00012483"/>
    </source>
</evidence>
<reference evidence="19 20" key="1">
    <citation type="submission" date="2019-09" db="EMBL/GenBank/DDBJ databases">
        <authorList>
            <person name="Brejova B."/>
        </authorList>
    </citation>
    <scope>NUCLEOTIDE SEQUENCE [LARGE SCALE GENOMIC DNA]</scope>
</reference>
<keyword evidence="20" id="KW-1185">Reference proteome</keyword>
<evidence type="ECO:0000256" key="1">
    <source>
        <dbReference type="ARBA" id="ARBA00000900"/>
    </source>
</evidence>
<comment type="subcellular location">
    <subcellularLocation>
        <location evidence="2">Endomembrane system</location>
        <topology evidence="2">Multi-pass membrane protein</topology>
    </subcellularLocation>
</comment>
<dbReference type="EMBL" id="CABVLU010000003">
    <property type="protein sequence ID" value="VVT55234.1"/>
    <property type="molecule type" value="Genomic_DNA"/>
</dbReference>
<keyword evidence="5" id="KW-0808">Transferase</keyword>
<proteinExistence type="predicted"/>
<dbReference type="GeneID" id="43583309"/>
<evidence type="ECO:0000256" key="14">
    <source>
        <dbReference type="PROSITE-ProRule" id="PRU00175"/>
    </source>
</evidence>
<dbReference type="GO" id="GO:0061630">
    <property type="term" value="F:ubiquitin protein ligase activity"/>
    <property type="evidence" value="ECO:0007669"/>
    <property type="project" value="UniProtKB-EC"/>
</dbReference>
<evidence type="ECO:0000256" key="3">
    <source>
        <dbReference type="ARBA" id="ARBA00004906"/>
    </source>
</evidence>
<keyword evidence="10" id="KW-0833">Ubl conjugation pathway</keyword>
<keyword evidence="11" id="KW-0862">Zinc</keyword>
<dbReference type="FunFam" id="3.30.40.10:FF:000626">
    <property type="entry name" value="Transmembrane ubiquitin ligase 1"/>
    <property type="match status" value="1"/>
</dbReference>
<feature type="chain" id="PRO_5022884449" description="RING-type E3 ubiquitin transferase" evidence="17">
    <location>
        <begin position="23"/>
        <end position="838"/>
    </location>
</feature>
<feature type="domain" description="RING-type" evidence="18">
    <location>
        <begin position="771"/>
        <end position="832"/>
    </location>
</feature>
<feature type="transmembrane region" description="Helical" evidence="16">
    <location>
        <begin position="644"/>
        <end position="663"/>
    </location>
</feature>
<dbReference type="InterPro" id="IPR021319">
    <property type="entry name" value="DUF2921"/>
</dbReference>
<dbReference type="GO" id="GO:0008270">
    <property type="term" value="F:zinc ion binding"/>
    <property type="evidence" value="ECO:0007669"/>
    <property type="project" value="UniProtKB-KW"/>
</dbReference>
<dbReference type="SUPFAM" id="SSF57850">
    <property type="entry name" value="RING/U-box"/>
    <property type="match status" value="1"/>
</dbReference>
<dbReference type="Pfam" id="PF13639">
    <property type="entry name" value="zf-RING_2"/>
    <property type="match status" value="1"/>
</dbReference>
<feature type="region of interest" description="Disordered" evidence="15">
    <location>
        <begin position="508"/>
        <end position="544"/>
    </location>
</feature>
<dbReference type="Pfam" id="PF11145">
    <property type="entry name" value="DUF2921"/>
    <property type="match status" value="2"/>
</dbReference>
<sequence length="838" mass="94543">MEINRGLFLVLLVFLLFFTPTGNPPHLTSPDEKAHLNLYFQLQRNETELLKTSTYRYIPGNITGISYPQNETGFIPTSIETIAKSLWHSESTQDQIEKQITNIQYSEDNDDESFQKLQLVFYGNYSGLFHGLWEKPLISKLFPRDMQVPEIFRHSDNDEEEALPSATNNSSLIHEPAHQPLSQKPTMNKILSAPVEGNITESEGNISFSIEEAIPKDASNPNITIITMRISITNTEESSSYTINLKGLHIKPTGNVVLTTESLKYSGLQYLPHLVLDEKYFEESKELMLQYLNNTLTKDEYEEDYLVFEDSEMAAESCEFVLYGHFKSVHLSANHLRDIEDEIENPVGRPLKKIPSMVLESIIYSPDCAFAVQAQDSQGEKYEQYWSRIRTVVVACVLLIIAQAYLLARQMKDTNTPSYMCKVSFYTIAMNSVIDGSVWMASFASSFVEDLALSFMAIAFLSFALTSMFEMRYLVKIYQAQMSERQADVRVRDAMMDHNGTATFSVLSDGSFVTPSPRPQQQPSGDSSILPISEPPSNNEPQEDLSERAIGSKIYTWFYFSLIGFISSALIAATWPLYYRRIYEFVVVLGFYSMWVPQIQRNISRGFRRSFLWQFIVGSSALRLIPVLYFTLVSNNILRHHYDPTLAIATIIWLTIQIVVLYLQNVFGPRFFLPKGYLPALYDYHPILTQSDDIEDGVSISESAAPVPKKFSRASSIASTNASVSSKLLGGPSNTNDSVGTSGNLNNSSSFNEAAQSVANKDLVSRPTVDCAICMTPVELVITPKASSAAFVSSPALILARRKYMVTPCRHVFHTECMEQWMRTRLQCPICRNPLPPV</sequence>
<feature type="transmembrane region" description="Helical" evidence="16">
    <location>
        <begin position="451"/>
        <end position="475"/>
    </location>
</feature>
<evidence type="ECO:0000256" key="6">
    <source>
        <dbReference type="ARBA" id="ARBA00022692"/>
    </source>
</evidence>
<dbReference type="RefSeq" id="XP_031855100.1">
    <property type="nucleotide sequence ID" value="XM_031999209.1"/>
</dbReference>
<feature type="transmembrane region" description="Helical" evidence="16">
    <location>
        <begin position="385"/>
        <end position="407"/>
    </location>
</feature>
<keyword evidence="7" id="KW-0479">Metal-binding</keyword>
<dbReference type="SMART" id="SM00184">
    <property type="entry name" value="RING"/>
    <property type="match status" value="1"/>
</dbReference>
<dbReference type="PANTHER" id="PTHR22763">
    <property type="entry name" value="RING ZINC FINGER PROTEIN"/>
    <property type="match status" value="1"/>
</dbReference>
<dbReference type="InterPro" id="IPR013083">
    <property type="entry name" value="Znf_RING/FYVE/PHD"/>
</dbReference>
<feature type="transmembrane region" description="Helical" evidence="16">
    <location>
        <begin position="554"/>
        <end position="575"/>
    </location>
</feature>
<dbReference type="GO" id="GO:0044695">
    <property type="term" value="C:Dsc E3 ubiquitin ligase complex"/>
    <property type="evidence" value="ECO:0007669"/>
    <property type="project" value="TreeGrafter"/>
</dbReference>
<dbReference type="PROSITE" id="PS50089">
    <property type="entry name" value="ZF_RING_2"/>
    <property type="match status" value="1"/>
</dbReference>
<comment type="catalytic activity">
    <reaction evidence="1">
        <text>S-ubiquitinyl-[E2 ubiquitin-conjugating enzyme]-L-cysteine + [acceptor protein]-L-lysine = [E2 ubiquitin-conjugating enzyme]-L-cysteine + N(6)-ubiquitinyl-[acceptor protein]-L-lysine.</text>
        <dbReference type="EC" id="2.3.2.27"/>
    </reaction>
</comment>
<dbReference type="Gene3D" id="3.30.40.10">
    <property type="entry name" value="Zinc/RING finger domain, C3HC4 (zinc finger)"/>
    <property type="match status" value="1"/>
</dbReference>
<evidence type="ECO:0000259" key="18">
    <source>
        <dbReference type="PROSITE" id="PS50089"/>
    </source>
</evidence>
<gene>
    <name evidence="19" type="ORF">SAPINGB_P004494</name>
</gene>
<evidence type="ECO:0000256" key="5">
    <source>
        <dbReference type="ARBA" id="ARBA00022679"/>
    </source>
</evidence>
<keyword evidence="13 16" id="KW-0472">Membrane</keyword>
<evidence type="ECO:0000256" key="10">
    <source>
        <dbReference type="ARBA" id="ARBA00022786"/>
    </source>
</evidence>
<evidence type="ECO:0000313" key="20">
    <source>
        <dbReference type="Proteomes" id="UP000398389"/>
    </source>
</evidence>
<evidence type="ECO:0000256" key="8">
    <source>
        <dbReference type="ARBA" id="ARBA00022729"/>
    </source>
</evidence>